<feature type="compositionally biased region" description="Polar residues" evidence="2">
    <location>
        <begin position="322"/>
        <end position="338"/>
    </location>
</feature>
<feature type="region of interest" description="Disordered" evidence="2">
    <location>
        <begin position="1"/>
        <end position="181"/>
    </location>
</feature>
<organism evidence="3 4">
    <name type="scientific">Yarrowia lipolytica</name>
    <name type="common">Candida lipolytica</name>
    <dbReference type="NCBI Taxonomy" id="4952"/>
    <lineage>
        <taxon>Eukaryota</taxon>
        <taxon>Fungi</taxon>
        <taxon>Dikarya</taxon>
        <taxon>Ascomycota</taxon>
        <taxon>Saccharomycotina</taxon>
        <taxon>Dipodascomycetes</taxon>
        <taxon>Dipodascales</taxon>
        <taxon>Dipodascales incertae sedis</taxon>
        <taxon>Yarrowia</taxon>
    </lineage>
</organism>
<dbReference type="GO" id="GO:0000287">
    <property type="term" value="F:magnesium ion binding"/>
    <property type="evidence" value="ECO:0007669"/>
    <property type="project" value="TreeGrafter"/>
</dbReference>
<dbReference type="PANTHER" id="PTHR46494:SF1">
    <property type="entry name" value="CORA FAMILY METAL ION TRANSPORTER (EUROFUNG)"/>
    <property type="match status" value="1"/>
</dbReference>
<comment type="subcellular location">
    <subcellularLocation>
        <location evidence="1">Cell membrane</location>
        <topology evidence="1">Multi-pass membrane protein</topology>
    </subcellularLocation>
</comment>
<feature type="region of interest" description="Disordered" evidence="2">
    <location>
        <begin position="537"/>
        <end position="574"/>
    </location>
</feature>
<dbReference type="GO" id="GO:0015087">
    <property type="term" value="F:cobalt ion transmembrane transporter activity"/>
    <property type="evidence" value="ECO:0007669"/>
    <property type="project" value="TreeGrafter"/>
</dbReference>
<dbReference type="GO" id="GO:0015095">
    <property type="term" value="F:magnesium ion transmembrane transporter activity"/>
    <property type="evidence" value="ECO:0007669"/>
    <property type="project" value="TreeGrafter"/>
</dbReference>
<feature type="compositionally biased region" description="Basic residues" evidence="2">
    <location>
        <begin position="160"/>
        <end position="171"/>
    </location>
</feature>
<dbReference type="EMBL" id="CP017554">
    <property type="protein sequence ID" value="AOW01561.1"/>
    <property type="molecule type" value="Genomic_DNA"/>
</dbReference>
<sequence>MTFSTHVFDSEDPEHPKLPKVFLEDTDNNESALVFDSEDDEEEEGDAAEEGTRSRFLSFGRARPRTPSFATAEAPPLSVSPSAISNIRPRSPSNVSPISPVSFEKDLEAQDTSDDAGIPGIMLTSPGSENSPGLQIEEPRGRTYSSASSFRPKIGSKSPSVRRKSVHSKPSRGHEPGLNPLLSDTLQRSLGSAVTIVDYSADRYKVIHGEVHRNKETDKFEQLLDEKPSWSKVRWINVNGLSYEAISCIAEKYNLHRLALEDMVDIPQRTKIDPYPNQIFCVVPLHKLIAFDPSRRSKRGGFRRFWDSNGLVEMKDNLKLSRTSTTASMASNNKSQVKNRGYRPRTDPTYEFEPDSLSAEIANVAMETMYEWHTPISSAKRTAYLNSKRPLSAQKRTVGMEQVSIFLVKGTNGEEGTVISFFEHSAADVERRILARISSSSTILRESCDASMLLQAILDGIVDLIIPIIITYQNKMADYESKVLQKPSLGLSQNLHLLEFSHRSSPRATRAKSTCGLPRDFGTPKNGAFSHTMERLLAEQESRLGPGSRPHPNRKPRRSGSDWSTRCLDFSAPR</sequence>
<dbReference type="KEGG" id="yli:90949591"/>
<dbReference type="Gene3D" id="3.30.460.20">
    <property type="entry name" value="CorA soluble domain-like"/>
    <property type="match status" value="1"/>
</dbReference>
<dbReference type="GeneID" id="90949591"/>
<reference evidence="3 4" key="1">
    <citation type="journal article" date="2016" name="PLoS ONE">
        <title>Sequence Assembly of Yarrowia lipolytica Strain W29/CLIB89 Shows Transposable Element Diversity.</title>
        <authorList>
            <person name="Magnan C."/>
            <person name="Yu J."/>
            <person name="Chang I."/>
            <person name="Jahn E."/>
            <person name="Kanomata Y."/>
            <person name="Wu J."/>
            <person name="Zeller M."/>
            <person name="Oakes M."/>
            <person name="Baldi P."/>
            <person name="Sandmeyer S."/>
        </authorList>
    </citation>
    <scope>NUCLEOTIDE SEQUENCE [LARGE SCALE GENOMIC DNA]</scope>
    <source>
        <strain evidence="4">CLIB89(W29)</strain>
    </source>
</reference>
<dbReference type="VEuPathDB" id="FungiDB:YALI1_B15440g"/>
<gene>
    <name evidence="3" type="ORF">YALI1_B15440g</name>
</gene>
<feature type="compositionally biased region" description="Low complexity" evidence="2">
    <location>
        <begin position="85"/>
        <end position="102"/>
    </location>
</feature>
<proteinExistence type="predicted"/>
<protein>
    <submittedName>
        <fullName evidence="3">Uncharacterized protein</fullName>
    </submittedName>
</protein>
<feature type="compositionally biased region" description="Acidic residues" evidence="2">
    <location>
        <begin position="36"/>
        <end position="49"/>
    </location>
</feature>
<dbReference type="RefSeq" id="XP_065950276.2">
    <property type="nucleotide sequence ID" value="XM_066094204.2"/>
</dbReference>
<dbReference type="GO" id="GO:0005886">
    <property type="term" value="C:plasma membrane"/>
    <property type="evidence" value="ECO:0007669"/>
    <property type="project" value="UniProtKB-SubCell"/>
</dbReference>
<evidence type="ECO:0000256" key="2">
    <source>
        <dbReference type="SAM" id="MobiDB-lite"/>
    </source>
</evidence>
<dbReference type="Gene3D" id="1.20.58.340">
    <property type="entry name" value="Magnesium transport protein CorA, transmembrane region"/>
    <property type="match status" value="1"/>
</dbReference>
<dbReference type="SUPFAM" id="SSF143865">
    <property type="entry name" value="CorA soluble domain-like"/>
    <property type="match status" value="1"/>
</dbReference>
<evidence type="ECO:0000256" key="1">
    <source>
        <dbReference type="ARBA" id="ARBA00004651"/>
    </source>
</evidence>
<dbReference type="GO" id="GO:0050897">
    <property type="term" value="F:cobalt ion binding"/>
    <property type="evidence" value="ECO:0007669"/>
    <property type="project" value="TreeGrafter"/>
</dbReference>
<dbReference type="InterPro" id="IPR045861">
    <property type="entry name" value="CorA_cytoplasmic_dom"/>
</dbReference>
<evidence type="ECO:0000313" key="4">
    <source>
        <dbReference type="Proteomes" id="UP000182444"/>
    </source>
</evidence>
<dbReference type="AlphaFoldDB" id="A0A1D8N7H0"/>
<feature type="region of interest" description="Disordered" evidence="2">
    <location>
        <begin position="322"/>
        <end position="348"/>
    </location>
</feature>
<dbReference type="PANTHER" id="PTHR46494">
    <property type="entry name" value="CORA FAMILY METAL ION TRANSPORTER (EUROFUNG)"/>
    <property type="match status" value="1"/>
</dbReference>
<accession>A0A1D8N7H0</accession>
<feature type="region of interest" description="Disordered" evidence="2">
    <location>
        <begin position="509"/>
        <end position="528"/>
    </location>
</feature>
<name>A0A1D8N7H0_YARLL</name>
<evidence type="ECO:0000313" key="3">
    <source>
        <dbReference type="EMBL" id="AOW01561.1"/>
    </source>
</evidence>
<dbReference type="Proteomes" id="UP000182444">
    <property type="component" value="Chromosome 1B"/>
</dbReference>